<evidence type="ECO:0000256" key="15">
    <source>
        <dbReference type="RuleBase" id="RU363047"/>
    </source>
</evidence>
<dbReference type="InterPro" id="IPR017452">
    <property type="entry name" value="GPCR_Rhodpsn_7TM"/>
</dbReference>
<dbReference type="Pfam" id="PF13853">
    <property type="entry name" value="7tm_4"/>
    <property type="match status" value="1"/>
</dbReference>
<dbReference type="OMA" id="FQFYIFG"/>
<evidence type="ECO:0000256" key="10">
    <source>
        <dbReference type="ARBA" id="ARBA00023157"/>
    </source>
</evidence>
<dbReference type="PROSITE" id="PS50262">
    <property type="entry name" value="G_PROTEIN_RECEP_F1_2"/>
    <property type="match status" value="1"/>
</dbReference>
<keyword evidence="10" id="KW-1015">Disulfide bond</keyword>
<evidence type="ECO:0000256" key="2">
    <source>
        <dbReference type="ARBA" id="ARBA00010663"/>
    </source>
</evidence>
<dbReference type="PRINTS" id="PR00245">
    <property type="entry name" value="OLFACTORYR"/>
</dbReference>
<evidence type="ECO:0000256" key="1">
    <source>
        <dbReference type="ARBA" id="ARBA00004651"/>
    </source>
</evidence>
<evidence type="ECO:0000313" key="18">
    <source>
        <dbReference type="Proteomes" id="UP000694892"/>
    </source>
</evidence>
<dbReference type="AlphaFoldDB" id="A0A974DYE9"/>
<accession>A0A974DYE9</accession>
<evidence type="ECO:0000256" key="14">
    <source>
        <dbReference type="RuleBase" id="RU000688"/>
    </source>
</evidence>
<evidence type="ECO:0000256" key="5">
    <source>
        <dbReference type="ARBA" id="ARBA00022692"/>
    </source>
</evidence>
<dbReference type="Proteomes" id="UP000694892">
    <property type="component" value="Chromosome 1L"/>
</dbReference>
<keyword evidence="9 15" id="KW-0472">Membrane</keyword>
<evidence type="ECO:0000256" key="7">
    <source>
        <dbReference type="ARBA" id="ARBA00022989"/>
    </source>
</evidence>
<comment type="similarity">
    <text evidence="2 14">Belongs to the G-protein coupled receptor 1 family.</text>
</comment>
<dbReference type="InterPro" id="IPR000276">
    <property type="entry name" value="GPCR_Rhodpsn"/>
</dbReference>
<evidence type="ECO:0000256" key="4">
    <source>
        <dbReference type="ARBA" id="ARBA00022606"/>
    </source>
</evidence>
<feature type="transmembrane region" description="Helical" evidence="15">
    <location>
        <begin position="237"/>
        <end position="260"/>
    </location>
</feature>
<dbReference type="PANTHER" id="PTHR24242">
    <property type="entry name" value="G-PROTEIN COUPLED RECEPTOR"/>
    <property type="match status" value="1"/>
</dbReference>
<comment type="subcellular location">
    <subcellularLocation>
        <location evidence="1 15">Cell membrane</location>
        <topology evidence="1 15">Multi-pass membrane protein</topology>
    </subcellularLocation>
</comment>
<dbReference type="FunFam" id="1.20.1070.10:FF:000010">
    <property type="entry name" value="Olfactory receptor"/>
    <property type="match status" value="1"/>
</dbReference>
<dbReference type="InterPro" id="IPR000725">
    <property type="entry name" value="Olfact_rcpt"/>
</dbReference>
<keyword evidence="12" id="KW-0325">Glycoprotein</keyword>
<feature type="transmembrane region" description="Helical" evidence="15">
    <location>
        <begin position="26"/>
        <end position="48"/>
    </location>
</feature>
<evidence type="ECO:0000256" key="13">
    <source>
        <dbReference type="ARBA" id="ARBA00023224"/>
    </source>
</evidence>
<sequence>MNNLNKTTTTYFIMVGFKNLYRFKDVSFILLLLIYMVIMTGNLFIVLLVPSINLLHTPMYFFLSNLSFSDVMITSNMIPNILQLLWTEKGNVSIMRCIFQFYIFGSLTATECLLLTAMSYDRYLAICNPFRYSSIMNTKMCRHLIMLSWVVGFTPTLPVASCLSRTKFCSPYIDHFFCDLAPFLEVACSDTSTIKLLAFAFSFLVTVFPFFFILASYSSILNTILKITSEKGRQKTFSTCSSHLTVVSIYYGSLIALYVVPLNKHSLGLNKLLSLLYTIVTPLLNPIIYCLKNRDISKAVKKMAFQIF</sequence>
<evidence type="ECO:0000256" key="9">
    <source>
        <dbReference type="ARBA" id="ARBA00023136"/>
    </source>
</evidence>
<keyword evidence="3 15" id="KW-1003">Cell membrane</keyword>
<evidence type="ECO:0000256" key="6">
    <source>
        <dbReference type="ARBA" id="ARBA00022725"/>
    </source>
</evidence>
<name>A0A974DYE9_XENLA</name>
<evidence type="ECO:0000313" key="17">
    <source>
        <dbReference type="EMBL" id="OCU00425.1"/>
    </source>
</evidence>
<dbReference type="GO" id="GO:0004984">
    <property type="term" value="F:olfactory receptor activity"/>
    <property type="evidence" value="ECO:0007669"/>
    <property type="project" value="InterPro"/>
</dbReference>
<dbReference type="GO" id="GO:0004930">
    <property type="term" value="F:G protein-coupled receptor activity"/>
    <property type="evidence" value="ECO:0007669"/>
    <property type="project" value="UniProtKB-KW"/>
</dbReference>
<dbReference type="GO" id="GO:0005886">
    <property type="term" value="C:plasma membrane"/>
    <property type="evidence" value="ECO:0007669"/>
    <property type="project" value="UniProtKB-SubCell"/>
</dbReference>
<evidence type="ECO:0000256" key="11">
    <source>
        <dbReference type="ARBA" id="ARBA00023170"/>
    </source>
</evidence>
<proteinExistence type="inferred from homology"/>
<dbReference type="PROSITE" id="PS00237">
    <property type="entry name" value="G_PROTEIN_RECEP_F1_1"/>
    <property type="match status" value="1"/>
</dbReference>
<feature type="transmembrane region" description="Helical" evidence="15">
    <location>
        <begin position="98"/>
        <end position="120"/>
    </location>
</feature>
<keyword evidence="13 14" id="KW-0807">Transducer</keyword>
<dbReference type="EMBL" id="CM004466">
    <property type="protein sequence ID" value="OCU00425.1"/>
    <property type="molecule type" value="Genomic_DNA"/>
</dbReference>
<gene>
    <name evidence="17" type="ORF">XELAEV_18006201mg</name>
</gene>
<keyword evidence="8 14" id="KW-0297">G-protein coupled receptor</keyword>
<dbReference type="PANTHER" id="PTHR24242:SF253">
    <property type="entry name" value="OLFACTORY RECEPTOR-RELATED"/>
    <property type="match status" value="1"/>
</dbReference>
<evidence type="ECO:0000256" key="8">
    <source>
        <dbReference type="ARBA" id="ARBA00023040"/>
    </source>
</evidence>
<keyword evidence="6 15" id="KW-0552">Olfaction</keyword>
<keyword evidence="11 14" id="KW-0675">Receptor</keyword>
<keyword evidence="5 14" id="KW-0812">Transmembrane</keyword>
<keyword evidence="7 15" id="KW-1133">Transmembrane helix</keyword>
<feature type="transmembrane region" description="Helical" evidence="15">
    <location>
        <begin position="199"/>
        <end position="225"/>
    </location>
</feature>
<dbReference type="PRINTS" id="PR00237">
    <property type="entry name" value="GPCRRHODOPSN"/>
</dbReference>
<evidence type="ECO:0000256" key="3">
    <source>
        <dbReference type="ARBA" id="ARBA00022475"/>
    </source>
</evidence>
<dbReference type="Gene3D" id="1.20.1070.10">
    <property type="entry name" value="Rhodopsin 7-helix transmembrane proteins"/>
    <property type="match status" value="1"/>
</dbReference>
<feature type="domain" description="G-protein coupled receptors family 1 profile" evidence="16">
    <location>
        <begin position="41"/>
        <end position="289"/>
    </location>
</feature>
<feature type="transmembrane region" description="Helical" evidence="15">
    <location>
        <begin position="272"/>
        <end position="291"/>
    </location>
</feature>
<dbReference type="FunFam" id="1.10.1220.70:FF:000001">
    <property type="entry name" value="Olfactory receptor"/>
    <property type="match status" value="1"/>
</dbReference>
<evidence type="ECO:0000256" key="12">
    <source>
        <dbReference type="ARBA" id="ARBA00023180"/>
    </source>
</evidence>
<dbReference type="SUPFAM" id="SSF81321">
    <property type="entry name" value="Family A G protein-coupled receptor-like"/>
    <property type="match status" value="1"/>
</dbReference>
<keyword evidence="4 15" id="KW-0716">Sensory transduction</keyword>
<evidence type="ECO:0000259" key="16">
    <source>
        <dbReference type="PROSITE" id="PS50262"/>
    </source>
</evidence>
<reference evidence="18" key="1">
    <citation type="journal article" date="2016" name="Nature">
        <title>Genome evolution in the allotetraploid frog Xenopus laevis.</title>
        <authorList>
            <person name="Session A.M."/>
            <person name="Uno Y."/>
            <person name="Kwon T."/>
            <person name="Chapman J.A."/>
            <person name="Toyoda A."/>
            <person name="Takahashi S."/>
            <person name="Fukui A."/>
            <person name="Hikosaka A."/>
            <person name="Suzuki A."/>
            <person name="Kondo M."/>
            <person name="van Heeringen S.J."/>
            <person name="Quigley I."/>
            <person name="Heinz S."/>
            <person name="Ogino H."/>
            <person name="Ochi H."/>
            <person name="Hellsten U."/>
            <person name="Lyons J.B."/>
            <person name="Simakov O."/>
            <person name="Putnam N."/>
            <person name="Stites J."/>
            <person name="Kuroki Y."/>
            <person name="Tanaka T."/>
            <person name="Michiue T."/>
            <person name="Watanabe M."/>
            <person name="Bogdanovic O."/>
            <person name="Lister R."/>
            <person name="Georgiou G."/>
            <person name="Paranjpe S.S."/>
            <person name="van Kruijsbergen I."/>
            <person name="Shu S."/>
            <person name="Carlson J."/>
            <person name="Kinoshita T."/>
            <person name="Ohta Y."/>
            <person name="Mawaribuchi S."/>
            <person name="Jenkins J."/>
            <person name="Grimwood J."/>
            <person name="Schmutz J."/>
            <person name="Mitros T."/>
            <person name="Mozaffari S.V."/>
            <person name="Suzuki Y."/>
            <person name="Haramoto Y."/>
            <person name="Yamamoto T.S."/>
            <person name="Takagi C."/>
            <person name="Heald R."/>
            <person name="Miller K."/>
            <person name="Haudenschild C."/>
            <person name="Kitzman J."/>
            <person name="Nakayama T."/>
            <person name="Izutsu Y."/>
            <person name="Robert J."/>
            <person name="Fortriede J."/>
            <person name="Burns K."/>
            <person name="Lotay V."/>
            <person name="Karimi K."/>
            <person name="Yasuoka Y."/>
            <person name="Dichmann D.S."/>
            <person name="Flajnik M.F."/>
            <person name="Houston D.W."/>
            <person name="Shendure J."/>
            <person name="DuPasquier L."/>
            <person name="Vize P.D."/>
            <person name="Zorn A.M."/>
            <person name="Ito M."/>
            <person name="Marcotte E.M."/>
            <person name="Wallingford J.B."/>
            <person name="Ito Y."/>
            <person name="Asashima M."/>
            <person name="Ueno N."/>
            <person name="Matsuda Y."/>
            <person name="Veenstra G.J."/>
            <person name="Fujiyama A."/>
            <person name="Harland R.M."/>
            <person name="Taira M."/>
            <person name="Rokhsar D.S."/>
        </authorList>
    </citation>
    <scope>NUCLEOTIDE SEQUENCE [LARGE SCALE GENOMIC DNA]</scope>
    <source>
        <strain evidence="18">J</strain>
    </source>
</reference>
<feature type="transmembrane region" description="Helical" evidence="15">
    <location>
        <begin position="141"/>
        <end position="160"/>
    </location>
</feature>
<dbReference type="InterPro" id="IPR050939">
    <property type="entry name" value="Olfactory_GPCR1"/>
</dbReference>
<protein>
    <recommendedName>
        <fullName evidence="15">Olfactory receptor</fullName>
    </recommendedName>
</protein>
<organism evidence="17 18">
    <name type="scientific">Xenopus laevis</name>
    <name type="common">African clawed frog</name>
    <dbReference type="NCBI Taxonomy" id="8355"/>
    <lineage>
        <taxon>Eukaryota</taxon>
        <taxon>Metazoa</taxon>
        <taxon>Chordata</taxon>
        <taxon>Craniata</taxon>
        <taxon>Vertebrata</taxon>
        <taxon>Euteleostomi</taxon>
        <taxon>Amphibia</taxon>
        <taxon>Batrachia</taxon>
        <taxon>Anura</taxon>
        <taxon>Pipoidea</taxon>
        <taxon>Pipidae</taxon>
        <taxon>Xenopodinae</taxon>
        <taxon>Xenopus</taxon>
        <taxon>Xenopus</taxon>
    </lineage>
</organism>